<dbReference type="RefSeq" id="WP_127787744.1">
    <property type="nucleotide sequence ID" value="NZ_SACL01000003.1"/>
</dbReference>
<gene>
    <name evidence="3" type="ORF">EOD42_11955</name>
</gene>
<dbReference type="OrthoDB" id="7248487at2"/>
<proteinExistence type="inferred from homology"/>
<evidence type="ECO:0000313" key="3">
    <source>
        <dbReference type="EMBL" id="RVT97097.1"/>
    </source>
</evidence>
<feature type="signal peptide" evidence="2">
    <location>
        <begin position="1"/>
        <end position="28"/>
    </location>
</feature>
<keyword evidence="2" id="KW-0732">Signal</keyword>
<dbReference type="Gene3D" id="3.40.190.10">
    <property type="entry name" value="Periplasmic binding protein-like II"/>
    <property type="match status" value="1"/>
</dbReference>
<evidence type="ECO:0000256" key="2">
    <source>
        <dbReference type="SAM" id="SignalP"/>
    </source>
</evidence>
<sequence length="328" mass="34527">MSKIARRGLLARSGLVLPLLSAPSLARAQGGFPNGPIKLIVPFAPGGSTDLVARLIATPLSEKLGAAVTIDNRAGAGATVGSIAVQQSAPDGQTLLLSNIASQAIAPFLYPGLRYDVMRDFTHIAMITTNPSVFVANKDSGIRTMADVARVHRAAAEGIDMASSGVGSSNHMLIVMLGQLLGKPVNHIPFRGAGPAMTAVLAGQVPLMSDSLPSSVSHLRQGSVRAIGMASPERHPLFPDIPTLREQGYDLASTSWFGLSGPAGMQPAVVERLNREVSSILSQPDIQLRFRDLGGTAQAMQASEFQEFVRRELDKWGPVVRASGARVE</sequence>
<comment type="similarity">
    <text evidence="1">Belongs to the UPF0065 (bug) family.</text>
</comment>
<dbReference type="CDD" id="cd07012">
    <property type="entry name" value="PBP2_Bug_TTT"/>
    <property type="match status" value="1"/>
</dbReference>
<feature type="chain" id="PRO_5019168534" evidence="2">
    <location>
        <begin position="29"/>
        <end position="328"/>
    </location>
</feature>
<protein>
    <submittedName>
        <fullName evidence="3">Tripartite tricarboxylate transporter substrate binding protein</fullName>
    </submittedName>
</protein>
<dbReference type="EMBL" id="SACL01000003">
    <property type="protein sequence ID" value="RVT97097.1"/>
    <property type="molecule type" value="Genomic_DNA"/>
</dbReference>
<dbReference type="PANTHER" id="PTHR42928">
    <property type="entry name" value="TRICARBOXYLATE-BINDING PROTEIN"/>
    <property type="match status" value="1"/>
</dbReference>
<evidence type="ECO:0000256" key="1">
    <source>
        <dbReference type="ARBA" id="ARBA00006987"/>
    </source>
</evidence>
<accession>A0A437MHH4</accession>
<dbReference type="Pfam" id="PF03401">
    <property type="entry name" value="TctC"/>
    <property type="match status" value="1"/>
</dbReference>
<name>A0A437MHH4_9PROT</name>
<dbReference type="Proteomes" id="UP000282957">
    <property type="component" value="Unassembled WGS sequence"/>
</dbReference>
<reference evidence="3 4" key="1">
    <citation type="submission" date="2019-01" db="EMBL/GenBank/DDBJ databases">
        <authorList>
            <person name="Chen W.-M."/>
        </authorList>
    </citation>
    <scope>NUCLEOTIDE SEQUENCE [LARGE SCALE GENOMIC DNA]</scope>
    <source>
        <strain evidence="3 4">CCP-6</strain>
    </source>
</reference>
<dbReference type="InterPro" id="IPR042100">
    <property type="entry name" value="Bug_dom1"/>
</dbReference>
<dbReference type="PROSITE" id="PS51318">
    <property type="entry name" value="TAT"/>
    <property type="match status" value="1"/>
</dbReference>
<dbReference type="Gene3D" id="3.40.190.150">
    <property type="entry name" value="Bordetella uptake gene, domain 1"/>
    <property type="match status" value="1"/>
</dbReference>
<comment type="caution">
    <text evidence="3">The sequence shown here is derived from an EMBL/GenBank/DDBJ whole genome shotgun (WGS) entry which is preliminary data.</text>
</comment>
<dbReference type="PANTHER" id="PTHR42928:SF5">
    <property type="entry name" value="BLR1237 PROTEIN"/>
    <property type="match status" value="1"/>
</dbReference>
<dbReference type="InterPro" id="IPR005064">
    <property type="entry name" value="BUG"/>
</dbReference>
<organism evidence="3 4">
    <name type="scientific">Rhodovarius crocodyli</name>
    <dbReference type="NCBI Taxonomy" id="1979269"/>
    <lineage>
        <taxon>Bacteria</taxon>
        <taxon>Pseudomonadati</taxon>
        <taxon>Pseudomonadota</taxon>
        <taxon>Alphaproteobacteria</taxon>
        <taxon>Acetobacterales</taxon>
        <taxon>Roseomonadaceae</taxon>
        <taxon>Rhodovarius</taxon>
    </lineage>
</organism>
<dbReference type="PIRSF" id="PIRSF017082">
    <property type="entry name" value="YflP"/>
    <property type="match status" value="1"/>
</dbReference>
<keyword evidence="4" id="KW-1185">Reference proteome</keyword>
<dbReference type="InterPro" id="IPR006311">
    <property type="entry name" value="TAT_signal"/>
</dbReference>
<evidence type="ECO:0000313" key="4">
    <source>
        <dbReference type="Proteomes" id="UP000282957"/>
    </source>
</evidence>
<dbReference type="AlphaFoldDB" id="A0A437MHH4"/>
<dbReference type="SUPFAM" id="SSF53850">
    <property type="entry name" value="Periplasmic binding protein-like II"/>
    <property type="match status" value="1"/>
</dbReference>